<accession>A0A2R3ZXN0</accession>
<evidence type="ECO:0000313" key="2">
    <source>
        <dbReference type="Proteomes" id="UP000244603"/>
    </source>
</evidence>
<dbReference type="Proteomes" id="UP000244603">
    <property type="component" value="Segment"/>
</dbReference>
<sequence>MQSDQWYYGHRCTHCNYLNEMSYEDYDPDNLEKSGNILLVNPEGVDEMAKTVQEGSYQFVCQKCGKLLDRWYNGEWHCKYPERTKGGKGTRGYFISQLNAVWISASELKEKEMNTESTQLFYNYTLGFPYEDQKMKVLQEDIYNNQSPIAKKQMFNRGDYKFIAASVDWGNTHWCTIHGMTEDGKIDLIRLFNVKRNKNPNMVESDIEQIRVEFSKYNPDIIVADTGDSGNNLLRLQQYFGEDIVFGCTYKSSPKSSGQIKPVFNENSNIVTVDKLMQNKIYIQDLKTGRIRIYQENDNDKAMLLKHWQNVVIRDEEDSRTEEMYQVIKRKGDDHYSQASIYARIGLTRLEDLYIKNNENEFDSVFINTNYEDNNDFFLDD</sequence>
<evidence type="ECO:0000313" key="1">
    <source>
        <dbReference type="EMBL" id="AVR55516.1"/>
    </source>
</evidence>
<dbReference type="EMBL" id="MH028956">
    <property type="protein sequence ID" value="AVR55516.1"/>
    <property type="molecule type" value="Genomic_DNA"/>
</dbReference>
<organism evidence="1 2">
    <name type="scientific">Staphylococcus phage phiSA_BS2</name>
    <dbReference type="NCBI Taxonomy" id="2126724"/>
    <lineage>
        <taxon>Viruses</taxon>
        <taxon>Duplodnaviria</taxon>
        <taxon>Heunggongvirae</taxon>
        <taxon>Uroviricota</taxon>
        <taxon>Caudoviricetes</taxon>
        <taxon>Herelleviridae</taxon>
        <taxon>Twortvirinae</taxon>
        <taxon>Baoshanvirus</taxon>
        <taxon>Baoshanvirus BS2</taxon>
    </lineage>
</organism>
<protein>
    <submittedName>
        <fullName evidence="1">Terminase large subunit</fullName>
    </submittedName>
</protein>
<proteinExistence type="predicted"/>
<keyword evidence="2" id="KW-1185">Reference proteome</keyword>
<name>A0A2R3ZXN0_9CAUD</name>
<gene>
    <name evidence="1" type="ORF">phiSABS2_72</name>
</gene>
<reference evidence="1 2" key="1">
    <citation type="submission" date="2018-03" db="EMBL/GenBank/DDBJ databases">
        <title>Isolation,the biological characteristics and genomics of two new strains of lysate Staphylococcus aureus phage.</title>
        <authorList>
            <person name="Jin X."/>
            <person name="Zhang C."/>
            <person name="Wang X."/>
            <person name="Zhong J."/>
        </authorList>
    </citation>
    <scope>NUCLEOTIDE SEQUENCE [LARGE SCALE GENOMIC DNA]</scope>
</reference>